<dbReference type="InterPro" id="IPR003829">
    <property type="entry name" value="Pirin_N_dom"/>
</dbReference>
<sequence>MPAVTVENPLTLPPVAAPAEARQRQVLAVTTAPSGFEGEGFPVRRAFAGIDYKHLDPFIMMDQMGEVEYAPGEPKGTPWHPHRGFETVTYIIDGIFDHQDSNGGGGTITNGDTQWMTAGAGLLHIEAPPEHLVVSGGLFHGIQLWVNLPKKDKLMPPRYQDIRGGQVRLLTSPDGGALLRVIAGELDGHDGPGITHTPITMVHATLAPGAEIDLPWREDFNGLAYVLAGRGTVGAEHRPVHLGQTAVFGPGSALTVRADEKQDSHTPDLEVVLLGGRPIREPMAHYGPFVMNTRAELQQAFEDFQKGRLGTIPAVHGMSEGENPEGGEGGI</sequence>
<dbReference type="PANTHER" id="PTHR13903">
    <property type="entry name" value="PIRIN-RELATED"/>
    <property type="match status" value="1"/>
</dbReference>
<keyword evidence="2" id="KW-0479">Metal-binding</keyword>
<evidence type="ECO:0000256" key="2">
    <source>
        <dbReference type="PIRSR" id="PIRSR006232-1"/>
    </source>
</evidence>
<dbReference type="EMBL" id="JAALLH010000001">
    <property type="protein sequence ID" value="NIY66885.1"/>
    <property type="molecule type" value="Genomic_DNA"/>
</dbReference>
<feature type="domain" description="Pirin C-terminal" evidence="5">
    <location>
        <begin position="201"/>
        <end position="309"/>
    </location>
</feature>
<feature type="binding site" evidence="2">
    <location>
        <position position="126"/>
    </location>
    <ligand>
        <name>Fe cation</name>
        <dbReference type="ChEBI" id="CHEBI:24875"/>
    </ligand>
</feature>
<protein>
    <submittedName>
        <fullName evidence="6">Chromosome condensation protein</fullName>
    </submittedName>
</protein>
<gene>
    <name evidence="6" type="ORF">SMALB_4917</name>
</gene>
<reference evidence="6 7" key="1">
    <citation type="submission" date="2020-02" db="EMBL/GenBank/DDBJ databases">
        <title>Streptomyces malaysiensis DSM14702 (JHCC583434, PFL_A843) Genome sequencing and assembly.</title>
        <authorList>
            <person name="Samborskyy M."/>
        </authorList>
    </citation>
    <scope>NUCLEOTIDE SEQUENCE [LARGE SCALE GENOMIC DNA]</scope>
    <source>
        <strain evidence="6 7">DSM 14702</strain>
    </source>
</reference>
<evidence type="ECO:0000256" key="3">
    <source>
        <dbReference type="RuleBase" id="RU003457"/>
    </source>
</evidence>
<evidence type="ECO:0000256" key="1">
    <source>
        <dbReference type="ARBA" id="ARBA00008416"/>
    </source>
</evidence>
<dbReference type="Pfam" id="PF02678">
    <property type="entry name" value="Pirin"/>
    <property type="match status" value="1"/>
</dbReference>
<dbReference type="InterPro" id="IPR011051">
    <property type="entry name" value="RmlC_Cupin_sf"/>
</dbReference>
<dbReference type="InterPro" id="IPR014710">
    <property type="entry name" value="RmlC-like_jellyroll"/>
</dbReference>
<feature type="domain" description="Pirin N-terminal" evidence="4">
    <location>
        <begin position="42"/>
        <end position="146"/>
    </location>
</feature>
<dbReference type="PANTHER" id="PTHR13903:SF8">
    <property type="entry name" value="PIRIN"/>
    <property type="match status" value="1"/>
</dbReference>
<dbReference type="RefSeq" id="WP_167502433.1">
    <property type="nucleotide sequence ID" value="NZ_JAALLH010000001.1"/>
</dbReference>
<comment type="cofactor">
    <cofactor evidence="2">
        <name>Fe cation</name>
        <dbReference type="ChEBI" id="CHEBI:24875"/>
    </cofactor>
    <text evidence="2">Binds 1 Fe cation per subunit.</text>
</comment>
<name>A0A7X5X582_STRMQ</name>
<dbReference type="SUPFAM" id="SSF51182">
    <property type="entry name" value="RmlC-like cupins"/>
    <property type="match status" value="1"/>
</dbReference>
<proteinExistence type="inferred from homology"/>
<dbReference type="InterPro" id="IPR008778">
    <property type="entry name" value="Pirin_C_dom"/>
</dbReference>
<accession>A0A7X5X582</accession>
<comment type="similarity">
    <text evidence="1 3">Belongs to the pirin family.</text>
</comment>
<dbReference type="CDD" id="cd02247">
    <property type="entry name" value="cupin_pirin_C"/>
    <property type="match status" value="1"/>
</dbReference>
<dbReference type="GO" id="GO:0046872">
    <property type="term" value="F:metal ion binding"/>
    <property type="evidence" value="ECO:0007669"/>
    <property type="project" value="UniProtKB-KW"/>
</dbReference>
<feature type="binding site" evidence="2">
    <location>
        <position position="82"/>
    </location>
    <ligand>
        <name>Fe cation</name>
        <dbReference type="ChEBI" id="CHEBI:24875"/>
    </ligand>
</feature>
<keyword evidence="2" id="KW-0408">Iron</keyword>
<evidence type="ECO:0000313" key="7">
    <source>
        <dbReference type="Proteomes" id="UP000536624"/>
    </source>
</evidence>
<evidence type="ECO:0000313" key="6">
    <source>
        <dbReference type="EMBL" id="NIY66885.1"/>
    </source>
</evidence>
<dbReference type="CDD" id="cd02909">
    <property type="entry name" value="cupin_pirin_N"/>
    <property type="match status" value="1"/>
</dbReference>
<dbReference type="Gene3D" id="2.60.120.10">
    <property type="entry name" value="Jelly Rolls"/>
    <property type="match status" value="2"/>
</dbReference>
<dbReference type="AlphaFoldDB" id="A0A7X5X582"/>
<dbReference type="InterPro" id="IPR012093">
    <property type="entry name" value="Pirin"/>
</dbReference>
<evidence type="ECO:0000259" key="4">
    <source>
        <dbReference type="Pfam" id="PF02678"/>
    </source>
</evidence>
<comment type="caution">
    <text evidence="6">The sequence shown here is derived from an EMBL/GenBank/DDBJ whole genome shotgun (WGS) entry which is preliminary data.</text>
</comment>
<organism evidence="6 7">
    <name type="scientific">Streptomyces malaysiensis</name>
    <dbReference type="NCBI Taxonomy" id="92644"/>
    <lineage>
        <taxon>Bacteria</taxon>
        <taxon>Bacillati</taxon>
        <taxon>Actinomycetota</taxon>
        <taxon>Actinomycetes</taxon>
        <taxon>Kitasatosporales</taxon>
        <taxon>Streptomycetaceae</taxon>
        <taxon>Streptomyces</taxon>
        <taxon>Streptomyces violaceusniger group</taxon>
    </lineage>
</organism>
<evidence type="ECO:0000259" key="5">
    <source>
        <dbReference type="Pfam" id="PF05726"/>
    </source>
</evidence>
<dbReference type="Pfam" id="PF05726">
    <property type="entry name" value="Pirin_C"/>
    <property type="match status" value="1"/>
</dbReference>
<feature type="binding site" evidence="2">
    <location>
        <position position="124"/>
    </location>
    <ligand>
        <name>Fe cation</name>
        <dbReference type="ChEBI" id="CHEBI:24875"/>
    </ligand>
</feature>
<dbReference type="Proteomes" id="UP000536624">
    <property type="component" value="Unassembled WGS sequence"/>
</dbReference>
<feature type="binding site" evidence="2">
    <location>
        <position position="80"/>
    </location>
    <ligand>
        <name>Fe cation</name>
        <dbReference type="ChEBI" id="CHEBI:24875"/>
    </ligand>
</feature>
<dbReference type="PIRSF" id="PIRSF006232">
    <property type="entry name" value="Pirin"/>
    <property type="match status" value="1"/>
</dbReference>